<dbReference type="AlphaFoldDB" id="A0A1H5YC90"/>
<dbReference type="Proteomes" id="UP000236721">
    <property type="component" value="Unassembled WGS sequence"/>
</dbReference>
<reference evidence="2" key="1">
    <citation type="submission" date="2016-10" db="EMBL/GenBank/DDBJ databases">
        <authorList>
            <person name="Varghese N."/>
            <person name="Submissions S."/>
        </authorList>
    </citation>
    <scope>NUCLEOTIDE SEQUENCE [LARGE SCALE GENOMIC DNA]</scope>
    <source>
        <strain evidence="2">CGMCC 1.7062</strain>
    </source>
</reference>
<name>A0A1H5YC90_9VIBR</name>
<proteinExistence type="predicted"/>
<keyword evidence="2" id="KW-1185">Reference proteome</keyword>
<evidence type="ECO:0000313" key="2">
    <source>
        <dbReference type="Proteomes" id="UP000236721"/>
    </source>
</evidence>
<organism evidence="1 2">
    <name type="scientific">Vibrio hangzhouensis</name>
    <dbReference type="NCBI Taxonomy" id="462991"/>
    <lineage>
        <taxon>Bacteria</taxon>
        <taxon>Pseudomonadati</taxon>
        <taxon>Pseudomonadota</taxon>
        <taxon>Gammaproteobacteria</taxon>
        <taxon>Vibrionales</taxon>
        <taxon>Vibrionaceae</taxon>
        <taxon>Vibrio</taxon>
    </lineage>
</organism>
<gene>
    <name evidence="1" type="ORF">SAMN04488244_10913</name>
</gene>
<dbReference type="RefSeq" id="WP_103880317.1">
    <property type="nucleotide sequence ID" value="NZ_FNVG01000009.1"/>
</dbReference>
<evidence type="ECO:0000313" key="1">
    <source>
        <dbReference type="EMBL" id="SEG21661.1"/>
    </source>
</evidence>
<accession>A0A1H5YC90</accession>
<protein>
    <submittedName>
        <fullName evidence="1">Uncharacterized protein</fullName>
    </submittedName>
</protein>
<sequence length="79" mass="8523">MSKLVNTETLLASVDSKAVFVYMNMGVMGDYIAVLAPNAEHATTPSATEIDREQAKLFINEGTVGVVLSTDTFKEQLQA</sequence>
<dbReference type="EMBL" id="FNVG01000009">
    <property type="protein sequence ID" value="SEG21661.1"/>
    <property type="molecule type" value="Genomic_DNA"/>
</dbReference>